<evidence type="ECO:0000256" key="6">
    <source>
        <dbReference type="ARBA" id="ARBA00023136"/>
    </source>
</evidence>
<dbReference type="RefSeq" id="WP_100161277.1">
    <property type="nucleotide sequence ID" value="NZ_PGTB01000005.1"/>
</dbReference>
<evidence type="ECO:0000259" key="8">
    <source>
        <dbReference type="Pfam" id="PF06808"/>
    </source>
</evidence>
<evidence type="ECO:0000313" key="10">
    <source>
        <dbReference type="Proteomes" id="UP000231553"/>
    </source>
</evidence>
<dbReference type="InterPro" id="IPR004681">
    <property type="entry name" value="TRAP_DctM"/>
</dbReference>
<comment type="similarity">
    <text evidence="7">Belongs to the TRAP transporter large permease family.</text>
</comment>
<dbReference type="InterPro" id="IPR010656">
    <property type="entry name" value="DctM"/>
</dbReference>
<evidence type="ECO:0000256" key="4">
    <source>
        <dbReference type="ARBA" id="ARBA00022692"/>
    </source>
</evidence>
<feature type="transmembrane region" description="Helical" evidence="7">
    <location>
        <begin position="333"/>
        <end position="350"/>
    </location>
</feature>
<keyword evidence="10" id="KW-1185">Reference proteome</keyword>
<proteinExistence type="inferred from homology"/>
<comment type="subunit">
    <text evidence="7">The complex comprises the extracytoplasmic solute receptor protein and the two transmembrane proteins.</text>
</comment>
<dbReference type="Proteomes" id="UP000231553">
    <property type="component" value="Unassembled WGS sequence"/>
</dbReference>
<organism evidence="9 10">
    <name type="scientific">Pseudooceanicola lipolyticus</name>
    <dbReference type="NCBI Taxonomy" id="2029104"/>
    <lineage>
        <taxon>Bacteria</taxon>
        <taxon>Pseudomonadati</taxon>
        <taxon>Pseudomonadota</taxon>
        <taxon>Alphaproteobacteria</taxon>
        <taxon>Rhodobacterales</taxon>
        <taxon>Paracoccaceae</taxon>
        <taxon>Pseudooceanicola</taxon>
    </lineage>
</organism>
<sequence length="456" mass="48731">MTELLIELLPGGMFLALIFGMFSGVPVAIMLMGISLIFSLAAIGLGEMRLVHVTLLPSRIFTGTIENAVLVAAPMFIFMGILLEKTRLAEDLLVTLQRLLRVVPGGLALAVILMGTILAAATGIIGASVVMLTMMAVPTMVEKGYDKGLAAGTVASAGTLGILIPPSVMLVFMGDLLSVSLGRLFVAALVPGLLLSLMYILYIAIRSFFQPSVAPKLPQETVVSSNGNLFREALISVLAPLCLIVAVLGSILAGIATPTEASGVGVAAALLLGFARGRLQMDTLQDSMNGAVRSLGMLFFIFVGATSFAYIFRKVGGEHFIVDLAQSLPFGDWGLLIAMMLMIFVMGFFFDWIEITLIMLPIFAPIIKIMDLGGHVPPAEMIYWFAILVTVNLQTSFLTPPFGFALFYLKGAANDLLSMRDIYSGVIPFVLLQLFTLGAIIAYPGIAMWLPNLLLN</sequence>
<feature type="transmembrane region" description="Helical" evidence="7">
    <location>
        <begin position="148"/>
        <end position="172"/>
    </location>
</feature>
<feature type="transmembrane region" description="Helical" evidence="7">
    <location>
        <begin position="233"/>
        <end position="255"/>
    </location>
</feature>
<keyword evidence="3 7" id="KW-0997">Cell inner membrane</keyword>
<dbReference type="Pfam" id="PF06808">
    <property type="entry name" value="DctM"/>
    <property type="match status" value="1"/>
</dbReference>
<dbReference type="GO" id="GO:0022857">
    <property type="term" value="F:transmembrane transporter activity"/>
    <property type="evidence" value="ECO:0007669"/>
    <property type="project" value="UniProtKB-UniRule"/>
</dbReference>
<evidence type="ECO:0000256" key="5">
    <source>
        <dbReference type="ARBA" id="ARBA00022989"/>
    </source>
</evidence>
<feature type="transmembrane region" description="Helical" evidence="7">
    <location>
        <begin position="382"/>
        <end position="409"/>
    </location>
</feature>
<evidence type="ECO:0000256" key="1">
    <source>
        <dbReference type="ARBA" id="ARBA00004429"/>
    </source>
</evidence>
<keyword evidence="4 7" id="KW-0812">Transmembrane</keyword>
<dbReference type="PANTHER" id="PTHR33362:SF7">
    <property type="entry name" value="SLL1103 PROTEIN"/>
    <property type="match status" value="1"/>
</dbReference>
<dbReference type="EMBL" id="PGTB01000005">
    <property type="protein sequence ID" value="PJE38089.1"/>
    <property type="molecule type" value="Genomic_DNA"/>
</dbReference>
<dbReference type="NCBIfam" id="TIGR00786">
    <property type="entry name" value="dctM"/>
    <property type="match status" value="1"/>
</dbReference>
<comment type="subcellular location">
    <subcellularLocation>
        <location evidence="1 7">Cell inner membrane</location>
        <topology evidence="1 7">Multi-pass membrane protein</topology>
    </subcellularLocation>
</comment>
<dbReference type="OrthoDB" id="7339120at2"/>
<evidence type="ECO:0000256" key="7">
    <source>
        <dbReference type="RuleBase" id="RU369079"/>
    </source>
</evidence>
<feature type="transmembrane region" description="Helical" evidence="7">
    <location>
        <begin position="12"/>
        <end position="45"/>
    </location>
</feature>
<feature type="transmembrane region" description="Helical" evidence="7">
    <location>
        <begin position="429"/>
        <end position="450"/>
    </location>
</feature>
<comment type="caution">
    <text evidence="9">The sequence shown here is derived from an EMBL/GenBank/DDBJ whole genome shotgun (WGS) entry which is preliminary data.</text>
</comment>
<evidence type="ECO:0000256" key="3">
    <source>
        <dbReference type="ARBA" id="ARBA00022519"/>
    </source>
</evidence>
<gene>
    <name evidence="9" type="ORF">CVM52_03835</name>
</gene>
<evidence type="ECO:0000313" key="9">
    <source>
        <dbReference type="EMBL" id="PJE38089.1"/>
    </source>
</evidence>
<reference evidence="9 10" key="1">
    <citation type="journal article" date="2018" name="Int. J. Syst. Evol. Microbiol.">
        <title>Pseudooceanicola lipolyticus sp. nov., a marine alphaproteobacterium, reclassification of Oceanicola flagellatus as Pseudooceanicola flagellatus comb. nov. and emended description of the genus Pseudooceanicola.</title>
        <authorList>
            <person name="Huang M.-M."/>
            <person name="Guo L.-L."/>
            <person name="Wu Y.-H."/>
            <person name="Lai Q.-L."/>
            <person name="Shao Z.-Z."/>
            <person name="Wang C.-S."/>
            <person name="Wu M."/>
            <person name="Xu X.-W."/>
        </authorList>
    </citation>
    <scope>NUCLEOTIDE SEQUENCE [LARGE SCALE GENOMIC DNA]</scope>
    <source>
        <strain evidence="9 10">157</strain>
    </source>
</reference>
<feature type="transmembrane region" description="Helical" evidence="7">
    <location>
        <begin position="65"/>
        <end position="83"/>
    </location>
</feature>
<keyword evidence="5 7" id="KW-1133">Transmembrane helix</keyword>
<feature type="transmembrane region" description="Helical" evidence="7">
    <location>
        <begin position="184"/>
        <end position="205"/>
    </location>
</feature>
<keyword evidence="6 7" id="KW-0472">Membrane</keyword>
<feature type="transmembrane region" description="Helical" evidence="7">
    <location>
        <begin position="261"/>
        <end position="279"/>
    </location>
</feature>
<protein>
    <recommendedName>
        <fullName evidence="7">TRAP transporter large permease protein</fullName>
    </recommendedName>
</protein>
<accession>A0A2M8J5N3</accession>
<feature type="transmembrane region" description="Helical" evidence="7">
    <location>
        <begin position="291"/>
        <end position="313"/>
    </location>
</feature>
<keyword evidence="2" id="KW-1003">Cell membrane</keyword>
<keyword evidence="7" id="KW-0813">Transport</keyword>
<feature type="domain" description="TRAP C4-dicarboxylate transport system permease DctM subunit" evidence="8">
    <location>
        <begin position="15"/>
        <end position="445"/>
    </location>
</feature>
<dbReference type="PANTHER" id="PTHR33362">
    <property type="entry name" value="SIALIC ACID TRAP TRANSPORTER PERMEASE PROTEIN SIAT-RELATED"/>
    <property type="match status" value="1"/>
</dbReference>
<dbReference type="GO" id="GO:0005886">
    <property type="term" value="C:plasma membrane"/>
    <property type="evidence" value="ECO:0007669"/>
    <property type="project" value="UniProtKB-SubCell"/>
</dbReference>
<feature type="transmembrane region" description="Helical" evidence="7">
    <location>
        <begin position="103"/>
        <end position="136"/>
    </location>
</feature>
<comment type="function">
    <text evidence="7">Part of the tripartite ATP-independent periplasmic (TRAP) transport system.</text>
</comment>
<dbReference type="AlphaFoldDB" id="A0A2M8J5N3"/>
<name>A0A2M8J5N3_9RHOB</name>
<evidence type="ECO:0000256" key="2">
    <source>
        <dbReference type="ARBA" id="ARBA00022475"/>
    </source>
</evidence>